<evidence type="ECO:0000256" key="3">
    <source>
        <dbReference type="ARBA" id="ARBA00023125"/>
    </source>
</evidence>
<dbReference type="PANTHER" id="PTHR31072:SF268">
    <property type="entry name" value="TCP DOMAIN-CONTAINING PROTEIN"/>
    <property type="match status" value="1"/>
</dbReference>
<protein>
    <submittedName>
        <fullName evidence="8">Putative transcription factor, TCP</fullName>
    </submittedName>
    <submittedName>
        <fullName evidence="7">Transcription factor TCP family</fullName>
    </submittedName>
</protein>
<dbReference type="InterPro" id="IPR005333">
    <property type="entry name" value="Transcription_factor_TCP"/>
</dbReference>
<evidence type="ECO:0000313" key="8">
    <source>
        <dbReference type="EMBL" id="OTG19111.1"/>
    </source>
</evidence>
<dbReference type="OMA" id="KMINNTY"/>
<accession>A0A251U9Z9</accession>
<evidence type="ECO:0000256" key="5">
    <source>
        <dbReference type="ARBA" id="ARBA00023242"/>
    </source>
</evidence>
<evidence type="ECO:0000256" key="2">
    <source>
        <dbReference type="ARBA" id="ARBA00023015"/>
    </source>
</evidence>
<name>A0A251U9Z9_HELAN</name>
<keyword evidence="9" id="KW-1185">Reference proteome</keyword>
<keyword evidence="3" id="KW-0238">DNA-binding</keyword>
<evidence type="ECO:0000313" key="9">
    <source>
        <dbReference type="Proteomes" id="UP000215914"/>
    </source>
</evidence>
<keyword evidence="4" id="KW-0804">Transcription</keyword>
<organism evidence="8 9">
    <name type="scientific">Helianthus annuus</name>
    <name type="common">Common sunflower</name>
    <dbReference type="NCBI Taxonomy" id="4232"/>
    <lineage>
        <taxon>Eukaryota</taxon>
        <taxon>Viridiplantae</taxon>
        <taxon>Streptophyta</taxon>
        <taxon>Embryophyta</taxon>
        <taxon>Tracheophyta</taxon>
        <taxon>Spermatophyta</taxon>
        <taxon>Magnoliopsida</taxon>
        <taxon>eudicotyledons</taxon>
        <taxon>Gunneridae</taxon>
        <taxon>Pentapetalae</taxon>
        <taxon>asterids</taxon>
        <taxon>campanulids</taxon>
        <taxon>Asterales</taxon>
        <taxon>Asteraceae</taxon>
        <taxon>Asteroideae</taxon>
        <taxon>Heliantheae alliance</taxon>
        <taxon>Heliantheae</taxon>
        <taxon>Helianthus</taxon>
    </lineage>
</organism>
<dbReference type="GO" id="GO:0043565">
    <property type="term" value="F:sequence-specific DNA binding"/>
    <property type="evidence" value="ECO:0000318"/>
    <property type="project" value="GO_Central"/>
</dbReference>
<feature type="domain" description="TCP" evidence="6">
    <location>
        <begin position="52"/>
        <end position="110"/>
    </location>
</feature>
<dbReference type="OrthoDB" id="1889307at2759"/>
<dbReference type="STRING" id="4232.A0A251U9Z9"/>
<keyword evidence="5" id="KW-0539">Nucleus</keyword>
<gene>
    <name evidence="8" type="ORF">HannXRQ_Chr08g0230441</name>
    <name evidence="7" type="ORF">HanXRQr2_Chr05g0232011</name>
</gene>
<dbReference type="GO" id="GO:0003700">
    <property type="term" value="F:DNA-binding transcription factor activity"/>
    <property type="evidence" value="ECO:0000318"/>
    <property type="project" value="GO_Central"/>
</dbReference>
<comment type="subcellular location">
    <subcellularLocation>
        <location evidence="1">Nucleus</location>
    </subcellularLocation>
</comment>
<evidence type="ECO:0000313" key="7">
    <source>
        <dbReference type="EMBL" id="KAF5807294.1"/>
    </source>
</evidence>
<keyword evidence="2" id="KW-0805">Transcription regulation</keyword>
<reference evidence="8" key="2">
    <citation type="submission" date="2017-02" db="EMBL/GenBank/DDBJ databases">
        <title>Sunflower complete genome.</title>
        <authorList>
            <person name="Langlade N."/>
            <person name="Munos S."/>
        </authorList>
    </citation>
    <scope>NUCLEOTIDE SEQUENCE [LARGE SCALE GENOMIC DNA]</scope>
    <source>
        <tissue evidence="8">Leaves</tissue>
    </source>
</reference>
<dbReference type="PROSITE" id="PS51369">
    <property type="entry name" value="TCP"/>
    <property type="match status" value="1"/>
</dbReference>
<reference evidence="7 9" key="1">
    <citation type="journal article" date="2017" name="Nature">
        <title>The sunflower genome provides insights into oil metabolism, flowering and Asterid evolution.</title>
        <authorList>
            <person name="Badouin H."/>
            <person name="Gouzy J."/>
            <person name="Grassa C.J."/>
            <person name="Murat F."/>
            <person name="Staton S.E."/>
            <person name="Cottret L."/>
            <person name="Lelandais-Briere C."/>
            <person name="Owens G.L."/>
            <person name="Carrere S."/>
            <person name="Mayjonade B."/>
            <person name="Legrand L."/>
            <person name="Gill N."/>
            <person name="Kane N.C."/>
            <person name="Bowers J.E."/>
            <person name="Hubner S."/>
            <person name="Bellec A."/>
            <person name="Berard A."/>
            <person name="Berges H."/>
            <person name="Blanchet N."/>
            <person name="Boniface M.C."/>
            <person name="Brunel D."/>
            <person name="Catrice O."/>
            <person name="Chaidir N."/>
            <person name="Claudel C."/>
            <person name="Donnadieu C."/>
            <person name="Faraut T."/>
            <person name="Fievet G."/>
            <person name="Helmstetter N."/>
            <person name="King M."/>
            <person name="Knapp S.J."/>
            <person name="Lai Z."/>
            <person name="Le Paslier M.C."/>
            <person name="Lippi Y."/>
            <person name="Lorenzon L."/>
            <person name="Mandel J.R."/>
            <person name="Marage G."/>
            <person name="Marchand G."/>
            <person name="Marquand E."/>
            <person name="Bret-Mestries E."/>
            <person name="Morien E."/>
            <person name="Nambeesan S."/>
            <person name="Nguyen T."/>
            <person name="Pegot-Espagnet P."/>
            <person name="Pouilly N."/>
            <person name="Raftis F."/>
            <person name="Sallet E."/>
            <person name="Schiex T."/>
            <person name="Thomas J."/>
            <person name="Vandecasteele C."/>
            <person name="Vares D."/>
            <person name="Vear F."/>
            <person name="Vautrin S."/>
            <person name="Crespi M."/>
            <person name="Mangin B."/>
            <person name="Burke J.M."/>
            <person name="Salse J."/>
            <person name="Munos S."/>
            <person name="Vincourt P."/>
            <person name="Rieseberg L.H."/>
            <person name="Langlade N.B."/>
        </authorList>
    </citation>
    <scope>NUCLEOTIDE SEQUENCE [LARGE SCALE GENOMIC DNA]</scope>
    <source>
        <strain evidence="9">cv. SF193</strain>
        <tissue evidence="7">Leaves</tissue>
    </source>
</reference>
<sequence length="229" mass="26252">MMQKSYKMINNTYDQERDMINLQKLSNPNRTSKQYSGSKSSRIMRVFRGYGEKDRHTKVWTTKGLKDRRIRLSEPAALILYHLQDRLGLSQPSKVTDWLLDVTKDDVDKLPVPPLQMALEDFNPFHFPSTFVHQDFNSTPLANELEPSSNISLSRFSHHLDHTYDYEPQILSSFSGTGTPSLCPQYIMHDHSHLLSSSSLHVVVPHNLIDTQEKVLLGLNTNSKINDDG</sequence>
<dbReference type="PANTHER" id="PTHR31072">
    <property type="entry name" value="TRANSCRIPTION FACTOR TCP4-RELATED"/>
    <property type="match status" value="1"/>
</dbReference>
<evidence type="ECO:0000259" key="6">
    <source>
        <dbReference type="PROSITE" id="PS51369"/>
    </source>
</evidence>
<dbReference type="AlphaFoldDB" id="A0A251U9Z9"/>
<reference evidence="7" key="3">
    <citation type="submission" date="2020-06" db="EMBL/GenBank/DDBJ databases">
        <title>Helianthus annuus Genome sequencing and assembly Release 2.</title>
        <authorList>
            <person name="Gouzy J."/>
            <person name="Langlade N."/>
            <person name="Munos S."/>
        </authorList>
    </citation>
    <scope>NUCLEOTIDE SEQUENCE</scope>
    <source>
        <tissue evidence="7">Leaves</tissue>
    </source>
</reference>
<dbReference type="InterPro" id="IPR017887">
    <property type="entry name" value="TF_TCP_subgr"/>
</dbReference>
<proteinExistence type="predicted"/>
<dbReference type="Proteomes" id="UP000215914">
    <property type="component" value="Chromosome 8"/>
</dbReference>
<dbReference type="InParanoid" id="A0A251U9Z9"/>
<dbReference type="Pfam" id="PF03634">
    <property type="entry name" value="TCP"/>
    <property type="match status" value="1"/>
</dbReference>
<dbReference type="EMBL" id="MNCJ02000320">
    <property type="protein sequence ID" value="KAF5807294.1"/>
    <property type="molecule type" value="Genomic_DNA"/>
</dbReference>
<dbReference type="GO" id="GO:0005634">
    <property type="term" value="C:nucleus"/>
    <property type="evidence" value="ECO:0000318"/>
    <property type="project" value="GO_Central"/>
</dbReference>
<dbReference type="EMBL" id="CM007897">
    <property type="protein sequence ID" value="OTG19111.1"/>
    <property type="molecule type" value="Genomic_DNA"/>
</dbReference>
<evidence type="ECO:0000256" key="1">
    <source>
        <dbReference type="ARBA" id="ARBA00004123"/>
    </source>
</evidence>
<evidence type="ECO:0000256" key="4">
    <source>
        <dbReference type="ARBA" id="ARBA00023163"/>
    </source>
</evidence>
<dbReference type="Gramene" id="mRNA:HanXRQr2_Chr05g0232011">
    <property type="protein sequence ID" value="CDS:HanXRQr2_Chr05g0232011.1"/>
    <property type="gene ID" value="HanXRQr2_Chr05g0232011"/>
</dbReference>